<evidence type="ECO:0000256" key="1">
    <source>
        <dbReference type="SAM" id="MobiDB-lite"/>
    </source>
</evidence>
<evidence type="ECO:0000313" key="2">
    <source>
        <dbReference type="EMBL" id="GAQ89512.1"/>
    </source>
</evidence>
<feature type="region of interest" description="Disordered" evidence="1">
    <location>
        <begin position="84"/>
        <end position="108"/>
    </location>
</feature>
<name>A0A1Y1IHG5_KLENI</name>
<keyword evidence="3" id="KW-1185">Reference proteome</keyword>
<reference evidence="2 3" key="1">
    <citation type="journal article" date="2014" name="Nat. Commun.">
        <title>Klebsormidium flaccidum genome reveals primary factors for plant terrestrial adaptation.</title>
        <authorList>
            <person name="Hori K."/>
            <person name="Maruyama F."/>
            <person name="Fujisawa T."/>
            <person name="Togashi T."/>
            <person name="Yamamoto N."/>
            <person name="Seo M."/>
            <person name="Sato S."/>
            <person name="Yamada T."/>
            <person name="Mori H."/>
            <person name="Tajima N."/>
            <person name="Moriyama T."/>
            <person name="Ikeuchi M."/>
            <person name="Watanabe M."/>
            <person name="Wada H."/>
            <person name="Kobayashi K."/>
            <person name="Saito M."/>
            <person name="Masuda T."/>
            <person name="Sasaki-Sekimoto Y."/>
            <person name="Mashiguchi K."/>
            <person name="Awai K."/>
            <person name="Shimojima M."/>
            <person name="Masuda S."/>
            <person name="Iwai M."/>
            <person name="Nobusawa T."/>
            <person name="Narise T."/>
            <person name="Kondo S."/>
            <person name="Saito H."/>
            <person name="Sato R."/>
            <person name="Murakawa M."/>
            <person name="Ihara Y."/>
            <person name="Oshima-Yamada Y."/>
            <person name="Ohtaka K."/>
            <person name="Satoh M."/>
            <person name="Sonobe K."/>
            <person name="Ishii M."/>
            <person name="Ohtani R."/>
            <person name="Kanamori-Sato M."/>
            <person name="Honoki R."/>
            <person name="Miyazaki D."/>
            <person name="Mochizuki H."/>
            <person name="Umetsu J."/>
            <person name="Higashi K."/>
            <person name="Shibata D."/>
            <person name="Kamiya Y."/>
            <person name="Sato N."/>
            <person name="Nakamura Y."/>
            <person name="Tabata S."/>
            <person name="Ida S."/>
            <person name="Kurokawa K."/>
            <person name="Ohta H."/>
        </authorList>
    </citation>
    <scope>NUCLEOTIDE SEQUENCE [LARGE SCALE GENOMIC DNA]</scope>
    <source>
        <strain evidence="2 3">NIES-2285</strain>
    </source>
</reference>
<dbReference type="Proteomes" id="UP000054558">
    <property type="component" value="Unassembled WGS sequence"/>
</dbReference>
<sequence>MRWAPPRWQKWQNSRQKASCDALQGAWSVGPAWADGQDAVCPRSAQTRLICSYTTRRGLLPALKGLMGTSGALAFKAPSASGHSLLRRSTSEADGTDRPAHGGSVNAKGRGYCPSIKNKHETQIKLCMVFQDARRVTRVLEYCSRPRWRIARRIRRLHGREDGRHASDCAASLGARLPPQLVYKQRARRRPATANMLQ</sequence>
<dbReference type="EMBL" id="DF237480">
    <property type="protein sequence ID" value="GAQ89512.1"/>
    <property type="molecule type" value="Genomic_DNA"/>
</dbReference>
<accession>A0A1Y1IHG5</accession>
<dbReference type="AlphaFoldDB" id="A0A1Y1IHG5"/>
<organism evidence="2 3">
    <name type="scientific">Klebsormidium nitens</name>
    <name type="common">Green alga</name>
    <name type="synonym">Ulothrix nitens</name>
    <dbReference type="NCBI Taxonomy" id="105231"/>
    <lineage>
        <taxon>Eukaryota</taxon>
        <taxon>Viridiplantae</taxon>
        <taxon>Streptophyta</taxon>
        <taxon>Klebsormidiophyceae</taxon>
        <taxon>Klebsormidiales</taxon>
        <taxon>Klebsormidiaceae</taxon>
        <taxon>Klebsormidium</taxon>
    </lineage>
</organism>
<gene>
    <name evidence="2" type="ORF">KFL_005310040</name>
</gene>
<protein>
    <submittedName>
        <fullName evidence="2">Uncharacterized protein</fullName>
    </submittedName>
</protein>
<feature type="compositionally biased region" description="Basic and acidic residues" evidence="1">
    <location>
        <begin position="89"/>
        <end position="100"/>
    </location>
</feature>
<evidence type="ECO:0000313" key="3">
    <source>
        <dbReference type="Proteomes" id="UP000054558"/>
    </source>
</evidence>
<proteinExistence type="predicted"/>